<dbReference type="PANTHER" id="PTHR39419:SF1">
    <property type="entry name" value="SLL0814 PROTEIN"/>
    <property type="match status" value="1"/>
</dbReference>
<evidence type="ECO:0000256" key="1">
    <source>
        <dbReference type="SAM" id="Phobius"/>
    </source>
</evidence>
<keyword evidence="3" id="KW-1185">Reference proteome</keyword>
<evidence type="ECO:0008006" key="4">
    <source>
        <dbReference type="Google" id="ProtNLM"/>
    </source>
</evidence>
<evidence type="ECO:0000313" key="3">
    <source>
        <dbReference type="Proteomes" id="UP000605427"/>
    </source>
</evidence>
<feature type="transmembrane region" description="Helical" evidence="1">
    <location>
        <begin position="48"/>
        <end position="67"/>
    </location>
</feature>
<dbReference type="Proteomes" id="UP000605427">
    <property type="component" value="Unassembled WGS sequence"/>
</dbReference>
<name>A0ABQ2A624_9BACL</name>
<feature type="transmembrane region" description="Helical" evidence="1">
    <location>
        <begin position="196"/>
        <end position="216"/>
    </location>
</feature>
<reference evidence="3" key="1">
    <citation type="journal article" date="2019" name="Int. J. Syst. Evol. Microbiol.">
        <title>The Global Catalogue of Microorganisms (GCM) 10K type strain sequencing project: providing services to taxonomists for standard genome sequencing and annotation.</title>
        <authorList>
            <consortium name="The Broad Institute Genomics Platform"/>
            <consortium name="The Broad Institute Genome Sequencing Center for Infectious Disease"/>
            <person name="Wu L."/>
            <person name="Ma J."/>
        </authorList>
    </citation>
    <scope>NUCLEOTIDE SEQUENCE [LARGE SCALE GENOMIC DNA]</scope>
    <source>
        <strain evidence="3">CCM 8702</strain>
    </source>
</reference>
<organism evidence="2 3">
    <name type="scientific">Saccharibacillus endophyticus</name>
    <dbReference type="NCBI Taxonomy" id="2060666"/>
    <lineage>
        <taxon>Bacteria</taxon>
        <taxon>Bacillati</taxon>
        <taxon>Bacillota</taxon>
        <taxon>Bacilli</taxon>
        <taxon>Bacillales</taxon>
        <taxon>Paenibacillaceae</taxon>
        <taxon>Saccharibacillus</taxon>
    </lineage>
</organism>
<dbReference type="InterPro" id="IPR007354">
    <property type="entry name" value="CruF-like"/>
</dbReference>
<feature type="transmembrane region" description="Helical" evidence="1">
    <location>
        <begin position="159"/>
        <end position="176"/>
    </location>
</feature>
<dbReference type="EMBL" id="BMDD01000008">
    <property type="protein sequence ID" value="GGH86768.1"/>
    <property type="molecule type" value="Genomic_DNA"/>
</dbReference>
<keyword evidence="1" id="KW-0472">Membrane</keyword>
<accession>A0ABQ2A624</accession>
<feature type="transmembrane region" description="Helical" evidence="1">
    <location>
        <begin position="228"/>
        <end position="245"/>
    </location>
</feature>
<evidence type="ECO:0000313" key="2">
    <source>
        <dbReference type="EMBL" id="GGH86768.1"/>
    </source>
</evidence>
<dbReference type="Pfam" id="PF04240">
    <property type="entry name" value="Caroten_synth"/>
    <property type="match status" value="1"/>
</dbReference>
<sequence length="282" mass="30946">MIGELGEYAATEKISMLDRTVRISGIVFYFWMSIGLTLMLTFGVPNMLGFSNALFLVFYAAYAFVLLRLAMEPTAAEARRPERPLLRLTLGAVGIWLGGMGIEWSGVHTGWPFGGYHYSWILGPHLFGVPITLGFAWIAVIGSSALIAGPGRPTLPGRLWKAVQIGTWTVLIDFVLDPAAASRGFWHWSGEGGFYGIPWSNFGAWFGVGAILSLLLPERIPSRRTLQLGLRLYQFILLMFGLIALQDGLYGPVWIAAAGIVLSEARVRYDIRRESSGVSCAV</sequence>
<proteinExistence type="predicted"/>
<feature type="transmembrane region" description="Helical" evidence="1">
    <location>
        <begin position="21"/>
        <end position="42"/>
    </location>
</feature>
<feature type="transmembrane region" description="Helical" evidence="1">
    <location>
        <begin position="88"/>
        <end position="107"/>
    </location>
</feature>
<keyword evidence="1" id="KW-0812">Transmembrane</keyword>
<dbReference type="PANTHER" id="PTHR39419">
    <property type="entry name" value="SLL0814 PROTEIN"/>
    <property type="match status" value="1"/>
</dbReference>
<gene>
    <name evidence="2" type="ORF">GCM10007362_47310</name>
</gene>
<keyword evidence="1" id="KW-1133">Transmembrane helix</keyword>
<protein>
    <recommendedName>
        <fullName evidence="4">Carotenoid biosynthesis protein</fullName>
    </recommendedName>
</protein>
<feature type="transmembrane region" description="Helical" evidence="1">
    <location>
        <begin position="127"/>
        <end position="147"/>
    </location>
</feature>
<comment type="caution">
    <text evidence="2">The sequence shown here is derived from an EMBL/GenBank/DDBJ whole genome shotgun (WGS) entry which is preliminary data.</text>
</comment>